<dbReference type="Pfam" id="PF04082">
    <property type="entry name" value="Fungal_trans"/>
    <property type="match status" value="1"/>
</dbReference>
<feature type="compositionally biased region" description="Polar residues" evidence="4">
    <location>
        <begin position="1"/>
        <end position="15"/>
    </location>
</feature>
<name>A0A6A6GSX2_VIRVR</name>
<sequence length="525" mass="58167">MSMSQESSRATSSPPDNVHKEYTNLASHIQSFFASGQPAFSHTSALAGCLFPQLPHPAMPLGERSLASNALLKSQRSYYLRLFWNVCHPLLQIMSETEFAELDAIPPPGMFDEHSARNPLVDSMIALGMQHSHATGLAGRILGLQPPNAAASPEATWPGFEYFHRCRECMRTNTEVSLGALRCHALMALYLMKGNAFRDAYNLLGITVRKAYIAKLHRPPPSDLPETARTARMQLWWTLFSLDIQCSLQLDMPPASQKSLIKCPFPAEDALARFVSSPDHREEGLNASTYSTRLANLAVTVTDIEACVSTADLVEDHGSSPAALENHALDLSSALQKLEVWHDQLPSELLLSRYGDGSGNTEMLDFDRDLTLPAWLLRQRVLLELHYHNIYTLIQRPFIRLRSAHSNNASGMIAPPESQQPHVELHIASALHHSSIIVDTVYAVYSRSDVLYGWSEVLQLHWNATLTIMAYIYANSLSSMVPRALQSLTRAQAVFESFSPTCPAALSARDTVQSLANRLQNTVAN</sequence>
<dbReference type="OrthoDB" id="2283488at2759"/>
<gene>
    <name evidence="6" type="ORF">EV356DRAFT_476324</name>
</gene>
<evidence type="ECO:0000256" key="2">
    <source>
        <dbReference type="ARBA" id="ARBA00023163"/>
    </source>
</evidence>
<dbReference type="GO" id="GO:0005634">
    <property type="term" value="C:nucleus"/>
    <property type="evidence" value="ECO:0007669"/>
    <property type="project" value="TreeGrafter"/>
</dbReference>
<dbReference type="GO" id="GO:0006351">
    <property type="term" value="P:DNA-templated transcription"/>
    <property type="evidence" value="ECO:0007669"/>
    <property type="project" value="InterPro"/>
</dbReference>
<keyword evidence="1" id="KW-0805">Transcription regulation</keyword>
<dbReference type="GO" id="GO:0000435">
    <property type="term" value="P:positive regulation of transcription from RNA polymerase II promoter by galactose"/>
    <property type="evidence" value="ECO:0007669"/>
    <property type="project" value="TreeGrafter"/>
</dbReference>
<keyword evidence="7" id="KW-1185">Reference proteome</keyword>
<dbReference type="AlphaFoldDB" id="A0A6A6GSX2"/>
<proteinExistence type="predicted"/>
<evidence type="ECO:0000256" key="1">
    <source>
        <dbReference type="ARBA" id="ARBA00023015"/>
    </source>
</evidence>
<keyword evidence="2" id="KW-0804">Transcription</keyword>
<dbReference type="InterPro" id="IPR051127">
    <property type="entry name" value="Fungal_SecMet_Regulators"/>
</dbReference>
<dbReference type="Proteomes" id="UP000800092">
    <property type="component" value="Unassembled WGS sequence"/>
</dbReference>
<evidence type="ECO:0000313" key="6">
    <source>
        <dbReference type="EMBL" id="KAF2228886.1"/>
    </source>
</evidence>
<reference evidence="6" key="1">
    <citation type="journal article" date="2020" name="Stud. Mycol.">
        <title>101 Dothideomycetes genomes: a test case for predicting lifestyles and emergence of pathogens.</title>
        <authorList>
            <person name="Haridas S."/>
            <person name="Albert R."/>
            <person name="Binder M."/>
            <person name="Bloem J."/>
            <person name="Labutti K."/>
            <person name="Salamov A."/>
            <person name="Andreopoulos B."/>
            <person name="Baker S."/>
            <person name="Barry K."/>
            <person name="Bills G."/>
            <person name="Bluhm B."/>
            <person name="Cannon C."/>
            <person name="Castanera R."/>
            <person name="Culley D."/>
            <person name="Daum C."/>
            <person name="Ezra D."/>
            <person name="Gonzalez J."/>
            <person name="Henrissat B."/>
            <person name="Kuo A."/>
            <person name="Liang C."/>
            <person name="Lipzen A."/>
            <person name="Lutzoni F."/>
            <person name="Magnuson J."/>
            <person name="Mondo S."/>
            <person name="Nolan M."/>
            <person name="Ohm R."/>
            <person name="Pangilinan J."/>
            <person name="Park H.-J."/>
            <person name="Ramirez L."/>
            <person name="Alfaro M."/>
            <person name="Sun H."/>
            <person name="Tritt A."/>
            <person name="Yoshinaga Y."/>
            <person name="Zwiers L.-H."/>
            <person name="Turgeon B."/>
            <person name="Goodwin S."/>
            <person name="Spatafora J."/>
            <person name="Crous P."/>
            <person name="Grigoriev I."/>
        </authorList>
    </citation>
    <scope>NUCLEOTIDE SEQUENCE</scope>
    <source>
        <strain evidence="6">Tuck. ex Michener</strain>
    </source>
</reference>
<evidence type="ECO:0000256" key="4">
    <source>
        <dbReference type="SAM" id="MobiDB-lite"/>
    </source>
</evidence>
<protein>
    <recommendedName>
        <fullName evidence="5">Xylanolytic transcriptional activator regulatory domain-containing protein</fullName>
    </recommendedName>
</protein>
<feature type="region of interest" description="Disordered" evidence="4">
    <location>
        <begin position="1"/>
        <end position="20"/>
    </location>
</feature>
<dbReference type="PANTHER" id="PTHR47424">
    <property type="entry name" value="REGULATORY PROTEIN GAL4"/>
    <property type="match status" value="1"/>
</dbReference>
<dbReference type="CDD" id="cd12148">
    <property type="entry name" value="fungal_TF_MHR"/>
    <property type="match status" value="1"/>
</dbReference>
<feature type="non-terminal residue" evidence="6">
    <location>
        <position position="525"/>
    </location>
</feature>
<evidence type="ECO:0000256" key="3">
    <source>
        <dbReference type="ARBA" id="ARBA00023242"/>
    </source>
</evidence>
<dbReference type="SMART" id="SM00906">
    <property type="entry name" value="Fungal_trans"/>
    <property type="match status" value="1"/>
</dbReference>
<keyword evidence="3" id="KW-0539">Nucleus</keyword>
<evidence type="ECO:0000259" key="5">
    <source>
        <dbReference type="SMART" id="SM00906"/>
    </source>
</evidence>
<dbReference type="GO" id="GO:0000981">
    <property type="term" value="F:DNA-binding transcription factor activity, RNA polymerase II-specific"/>
    <property type="evidence" value="ECO:0007669"/>
    <property type="project" value="TreeGrafter"/>
</dbReference>
<organism evidence="6 7">
    <name type="scientific">Viridothelium virens</name>
    <name type="common">Speckled blister lichen</name>
    <name type="synonym">Trypethelium virens</name>
    <dbReference type="NCBI Taxonomy" id="1048519"/>
    <lineage>
        <taxon>Eukaryota</taxon>
        <taxon>Fungi</taxon>
        <taxon>Dikarya</taxon>
        <taxon>Ascomycota</taxon>
        <taxon>Pezizomycotina</taxon>
        <taxon>Dothideomycetes</taxon>
        <taxon>Dothideomycetes incertae sedis</taxon>
        <taxon>Trypetheliales</taxon>
        <taxon>Trypetheliaceae</taxon>
        <taxon>Viridothelium</taxon>
    </lineage>
</organism>
<dbReference type="EMBL" id="ML991885">
    <property type="protein sequence ID" value="KAF2228886.1"/>
    <property type="molecule type" value="Genomic_DNA"/>
</dbReference>
<dbReference type="InterPro" id="IPR007219">
    <property type="entry name" value="XnlR_reg_dom"/>
</dbReference>
<dbReference type="GO" id="GO:0000978">
    <property type="term" value="F:RNA polymerase II cis-regulatory region sequence-specific DNA binding"/>
    <property type="evidence" value="ECO:0007669"/>
    <property type="project" value="TreeGrafter"/>
</dbReference>
<feature type="domain" description="Xylanolytic transcriptional activator regulatory" evidence="5">
    <location>
        <begin position="200"/>
        <end position="272"/>
    </location>
</feature>
<dbReference type="PANTHER" id="PTHR47424:SF12">
    <property type="entry name" value="TRANSCRIPTION FACTOR ASQA"/>
    <property type="match status" value="1"/>
</dbReference>
<dbReference type="GO" id="GO:0008270">
    <property type="term" value="F:zinc ion binding"/>
    <property type="evidence" value="ECO:0007669"/>
    <property type="project" value="InterPro"/>
</dbReference>
<accession>A0A6A6GSX2</accession>
<evidence type="ECO:0000313" key="7">
    <source>
        <dbReference type="Proteomes" id="UP000800092"/>
    </source>
</evidence>